<evidence type="ECO:0000313" key="1">
    <source>
        <dbReference type="EMBL" id="TDF72818.1"/>
    </source>
</evidence>
<reference evidence="1" key="1">
    <citation type="submission" date="2019-03" db="EMBL/GenBank/DDBJ databases">
        <title>Candidatus Syntrophosphaera thermopropionivorans: a novel player in syntrophic propionate oxidation during anaerobic digestion.</title>
        <authorList>
            <person name="Dyksma S."/>
        </authorList>
    </citation>
    <scope>NUCLEOTIDE SEQUENCE</scope>
    <source>
        <strain evidence="1">W5</strain>
    </source>
</reference>
<comment type="caution">
    <text evidence="1">The sequence shown here is derived from an EMBL/GenBank/DDBJ whole genome shotgun (WGS) entry which is preliminary data.</text>
</comment>
<feature type="non-terminal residue" evidence="1">
    <location>
        <position position="1"/>
    </location>
</feature>
<name>A0AC61QIP1_9BACT</name>
<protein>
    <submittedName>
        <fullName evidence="1">Signal recognition particle-docking protein FtsY</fullName>
    </submittedName>
</protein>
<dbReference type="Proteomes" id="UP000294588">
    <property type="component" value="Unassembled WGS sequence"/>
</dbReference>
<sequence>FVGVNGVGKTTSIGKLAHKFIQQGKKVMIIAADTFRAAAIEQLAIWSERAGATLIKSQPNADPAAVVYDGIASALAKDYDVVLIDTAGRQHTRENLMKELSKIDRTIKKLIPEAPHQVLLVVDATTGQNAISQATNFSKAIPLTGIVLAKYDGTAKGGIIFNLKHNLNLPVLFIGVGETLEDLEPFDIRTFIEAFFTTTEENEQSA</sequence>
<proteinExistence type="predicted"/>
<gene>
    <name evidence="1" type="primary">ftsY</name>
    <name evidence="1" type="ORF">E0946_05235</name>
</gene>
<accession>A0AC61QIP1</accession>
<organism evidence="1 2">
    <name type="scientific">Candidatus Syntrophosphaera thermopropionivorans</name>
    <dbReference type="NCBI Taxonomy" id="2593015"/>
    <lineage>
        <taxon>Bacteria</taxon>
        <taxon>Pseudomonadati</taxon>
        <taxon>Candidatus Cloacimonadota</taxon>
        <taxon>Candidatus Cloacimonadia</taxon>
        <taxon>Candidatus Cloacimonadales</taxon>
        <taxon>Candidatus Cloacimonadaceae</taxon>
        <taxon>Candidatus Syntrophosphaera</taxon>
    </lineage>
</organism>
<dbReference type="EMBL" id="SMOG01000015">
    <property type="protein sequence ID" value="TDF72818.1"/>
    <property type="molecule type" value="Genomic_DNA"/>
</dbReference>
<keyword evidence="2" id="KW-1185">Reference proteome</keyword>
<evidence type="ECO:0000313" key="2">
    <source>
        <dbReference type="Proteomes" id="UP000294588"/>
    </source>
</evidence>